<gene>
    <name evidence="2" type="ORF">PEVE_00026678</name>
</gene>
<accession>A0ABN8M7T7</accession>
<dbReference type="SUPFAM" id="SSF51338">
    <property type="entry name" value="Composite domain of metallo-dependent hydrolases"/>
    <property type="match status" value="1"/>
</dbReference>
<evidence type="ECO:0000313" key="2">
    <source>
        <dbReference type="EMBL" id="CAH3025623.1"/>
    </source>
</evidence>
<dbReference type="Pfam" id="PF07969">
    <property type="entry name" value="Amidohydro_3"/>
    <property type="match status" value="1"/>
</dbReference>
<dbReference type="InterPro" id="IPR032466">
    <property type="entry name" value="Metal_Hydrolase"/>
</dbReference>
<keyword evidence="3" id="KW-1185">Reference proteome</keyword>
<dbReference type="PANTHER" id="PTHR22642:SF2">
    <property type="entry name" value="PROTEIN LONG AFTER FAR-RED 3"/>
    <property type="match status" value="1"/>
</dbReference>
<name>A0ABN8M7T7_9CNID</name>
<dbReference type="Gene3D" id="3.10.310.70">
    <property type="match status" value="1"/>
</dbReference>
<dbReference type="Gene3D" id="3.20.20.140">
    <property type="entry name" value="Metal-dependent hydrolases"/>
    <property type="match status" value="1"/>
</dbReference>
<dbReference type="Proteomes" id="UP001159427">
    <property type="component" value="Unassembled WGS sequence"/>
</dbReference>
<evidence type="ECO:0000313" key="3">
    <source>
        <dbReference type="Proteomes" id="UP001159427"/>
    </source>
</evidence>
<sequence length="554" mass="62687">MTLYFGGRILTMVGETAQYVEAVVEKDGKIAFTGSLANAEALFPDAAKLDLEGRTMMPGHIDPHLHPSMAALILRMDFITPFDWTLPSGTYKGVRTQEEYRSRLNDLINAKAKPDQTLVTWGYHQYFHGDMSREIIDGINNTAKNTPVVVWHRSFHEVYLNTFARSQLDADKQEELKNNPQVEWDRGHFFEMGLDALMATKYFSAIVMPMMMSGYDDLVQIVHQNGLTAVADLEFPLINEELEQQKAEEILKNKEISHFSTYLVPSARNYSKMYGGDNQKAIEHIQDLAKTLSDDQVVLYNNHAKCLCDGAFYSQLMQMKDGYIDGHDGQWIMQPEELEETMRVYWRNGFQIHVHTNGDLGMQKLLEVVETLNKESPRENHRVTVEHAGYFTEDQADKIAQLGLLVSAAPYYFYTLADKYSEDGLGTARAQAMVPMKWLFDRGVVTAFHSDFTMAPSAPLLLAWSAITRVTADGNTYREDLRVTPYQGMLAITKNAAIILGTDEIMGTIEGGKLANFTILDQNPLAVEPIDIKDIKIYASVYKGKMYMTSKTRV</sequence>
<comment type="caution">
    <text evidence="2">The sequence shown here is derived from an EMBL/GenBank/DDBJ whole genome shotgun (WGS) entry which is preliminary data.</text>
</comment>
<protein>
    <recommendedName>
        <fullName evidence="1">Amidohydrolase 3 domain-containing protein</fullName>
    </recommendedName>
</protein>
<dbReference type="InterPro" id="IPR013108">
    <property type="entry name" value="Amidohydro_3"/>
</dbReference>
<dbReference type="EMBL" id="CALNXI010000362">
    <property type="protein sequence ID" value="CAH3025623.1"/>
    <property type="molecule type" value="Genomic_DNA"/>
</dbReference>
<feature type="domain" description="Amidohydrolase 3" evidence="1">
    <location>
        <begin position="50"/>
        <end position="545"/>
    </location>
</feature>
<proteinExistence type="predicted"/>
<organism evidence="2 3">
    <name type="scientific">Porites evermanni</name>
    <dbReference type="NCBI Taxonomy" id="104178"/>
    <lineage>
        <taxon>Eukaryota</taxon>
        <taxon>Metazoa</taxon>
        <taxon>Cnidaria</taxon>
        <taxon>Anthozoa</taxon>
        <taxon>Hexacorallia</taxon>
        <taxon>Scleractinia</taxon>
        <taxon>Fungiina</taxon>
        <taxon>Poritidae</taxon>
        <taxon>Porites</taxon>
    </lineage>
</organism>
<dbReference type="PANTHER" id="PTHR22642">
    <property type="entry name" value="IMIDAZOLONEPROPIONASE"/>
    <property type="match status" value="1"/>
</dbReference>
<evidence type="ECO:0000259" key="1">
    <source>
        <dbReference type="Pfam" id="PF07969"/>
    </source>
</evidence>
<dbReference type="SUPFAM" id="SSF51556">
    <property type="entry name" value="Metallo-dependent hydrolases"/>
    <property type="match status" value="1"/>
</dbReference>
<reference evidence="2 3" key="1">
    <citation type="submission" date="2022-05" db="EMBL/GenBank/DDBJ databases">
        <authorList>
            <consortium name="Genoscope - CEA"/>
            <person name="William W."/>
        </authorList>
    </citation>
    <scope>NUCLEOTIDE SEQUENCE [LARGE SCALE GENOMIC DNA]</scope>
</reference>
<dbReference type="InterPro" id="IPR011059">
    <property type="entry name" value="Metal-dep_hydrolase_composite"/>
</dbReference>
<dbReference type="Gene3D" id="2.30.40.10">
    <property type="entry name" value="Urease, subunit C, domain 1"/>
    <property type="match status" value="1"/>
</dbReference>